<protein>
    <submittedName>
        <fullName evidence="1">Uncharacterized protein</fullName>
    </submittedName>
</protein>
<evidence type="ECO:0000313" key="1">
    <source>
        <dbReference type="EMBL" id="MTE17348.1"/>
    </source>
</evidence>
<dbReference type="Proteomes" id="UP000432464">
    <property type="component" value="Unassembled WGS sequence"/>
</dbReference>
<proteinExistence type="predicted"/>
<dbReference type="RefSeq" id="WP_154791749.1">
    <property type="nucleotide sequence ID" value="NZ_WMBB01000022.1"/>
</dbReference>
<organism evidence="1 2">
    <name type="scientific">Nocardia aurantiaca</name>
    <dbReference type="NCBI Taxonomy" id="2675850"/>
    <lineage>
        <taxon>Bacteria</taxon>
        <taxon>Bacillati</taxon>
        <taxon>Actinomycetota</taxon>
        <taxon>Actinomycetes</taxon>
        <taxon>Mycobacteriales</taxon>
        <taxon>Nocardiaceae</taxon>
        <taxon>Nocardia</taxon>
    </lineage>
</organism>
<dbReference type="EMBL" id="WMBB01000022">
    <property type="protein sequence ID" value="MTE17348.1"/>
    <property type="molecule type" value="Genomic_DNA"/>
</dbReference>
<sequence length="77" mass="7924">MMSAPAATLAAVPSRAEPGPLVYRCPEPVVPVHDMGRDATESAGLDRALSEAGFRTTTFTCGEFAATSALWASTPGV</sequence>
<reference evidence="1 2" key="1">
    <citation type="submission" date="2019-11" db="EMBL/GenBank/DDBJ databases">
        <title>Nocardia sp. nov. CT2-14 isolated from soil.</title>
        <authorList>
            <person name="Kanchanasin P."/>
            <person name="Tanasupawat S."/>
            <person name="Yuki M."/>
            <person name="Kudo T."/>
        </authorList>
    </citation>
    <scope>NUCLEOTIDE SEQUENCE [LARGE SCALE GENOMIC DNA]</scope>
    <source>
        <strain evidence="1 2">CT2-14</strain>
    </source>
</reference>
<comment type="caution">
    <text evidence="1">The sequence shown here is derived from an EMBL/GenBank/DDBJ whole genome shotgun (WGS) entry which is preliminary data.</text>
</comment>
<dbReference type="AlphaFoldDB" id="A0A6I3L7H8"/>
<gene>
    <name evidence="1" type="ORF">GLP40_32005</name>
</gene>
<name>A0A6I3L7H8_9NOCA</name>
<keyword evidence="2" id="KW-1185">Reference proteome</keyword>
<evidence type="ECO:0000313" key="2">
    <source>
        <dbReference type="Proteomes" id="UP000432464"/>
    </source>
</evidence>
<accession>A0A6I3L7H8</accession>